<dbReference type="KEGG" id="obg:Verru16b_00697"/>
<evidence type="ECO:0000256" key="9">
    <source>
        <dbReference type="PIRSR" id="PIRSR036421-3"/>
    </source>
</evidence>
<dbReference type="PIRSF" id="PIRSF036421">
    <property type="entry name" value="Tricorn_protease"/>
    <property type="match status" value="1"/>
</dbReference>
<dbReference type="AlphaFoldDB" id="A0A1D8ARW8"/>
<dbReference type="GO" id="GO:0006508">
    <property type="term" value="P:proteolysis"/>
    <property type="evidence" value="ECO:0007669"/>
    <property type="project" value="UniProtKB-UniRule"/>
</dbReference>
<dbReference type="CDD" id="cd07562">
    <property type="entry name" value="Peptidase_S41_TRI"/>
    <property type="match status" value="1"/>
</dbReference>
<dbReference type="Gene3D" id="3.30.750.44">
    <property type="match status" value="1"/>
</dbReference>
<name>A0A1D8ARW8_9BACT</name>
<feature type="active site" description="Charge relay system" evidence="8">
    <location>
        <position position="1021"/>
    </location>
</feature>
<accession>A0A1D8ARW8</accession>
<dbReference type="Pfam" id="PF26549">
    <property type="entry name" value="Tricorn_N"/>
    <property type="match status" value="1"/>
</dbReference>
<comment type="function">
    <text evidence="7">Degrades oligopeptides.</text>
</comment>
<evidence type="ECO:0000259" key="11">
    <source>
        <dbReference type="SMART" id="SM00245"/>
    </source>
</evidence>
<evidence type="ECO:0000256" key="8">
    <source>
        <dbReference type="PIRSR" id="PIRSR036421-1"/>
    </source>
</evidence>
<dbReference type="Gene3D" id="2.30.42.10">
    <property type="match status" value="1"/>
</dbReference>
<organism evidence="12 13">
    <name type="scientific">Lacunisphaera limnophila</name>
    <dbReference type="NCBI Taxonomy" id="1838286"/>
    <lineage>
        <taxon>Bacteria</taxon>
        <taxon>Pseudomonadati</taxon>
        <taxon>Verrucomicrobiota</taxon>
        <taxon>Opitutia</taxon>
        <taxon>Opitutales</taxon>
        <taxon>Opitutaceae</taxon>
        <taxon>Lacunisphaera</taxon>
    </lineage>
</organism>
<comment type="subcellular location">
    <subcellularLocation>
        <location evidence="1 7">Cytoplasm</location>
    </subcellularLocation>
</comment>
<dbReference type="Pfam" id="PF03572">
    <property type="entry name" value="Peptidase_S41"/>
    <property type="match status" value="1"/>
</dbReference>
<evidence type="ECO:0000256" key="2">
    <source>
        <dbReference type="ARBA" id="ARBA00008524"/>
    </source>
</evidence>
<evidence type="ECO:0000256" key="3">
    <source>
        <dbReference type="ARBA" id="ARBA00022490"/>
    </source>
</evidence>
<feature type="active site" description="Charge relay system" evidence="8">
    <location>
        <position position="746"/>
    </location>
</feature>
<dbReference type="RefSeq" id="WP_157772170.1">
    <property type="nucleotide sequence ID" value="NZ_CP016094.1"/>
</dbReference>
<comment type="similarity">
    <text evidence="2 7">Belongs to the peptidase S41B family.</text>
</comment>
<dbReference type="Pfam" id="PF14684">
    <property type="entry name" value="Tricorn_C1"/>
    <property type="match status" value="1"/>
</dbReference>
<dbReference type="STRING" id="1838286.Verru16b_00697"/>
<reference evidence="12 13" key="1">
    <citation type="submission" date="2016-06" db="EMBL/GenBank/DDBJ databases">
        <title>Three novel species with peptidoglycan cell walls form the new genus Lacunisphaera gen. nov. in the family Opitutaceae of the verrucomicrobial subdivision 4.</title>
        <authorList>
            <person name="Rast P."/>
            <person name="Gloeckner I."/>
            <person name="Jogler M."/>
            <person name="Boedeker C."/>
            <person name="Jeske O."/>
            <person name="Wiegand S."/>
            <person name="Reinhardt R."/>
            <person name="Schumann P."/>
            <person name="Rohde M."/>
            <person name="Spring S."/>
            <person name="Gloeckner F.O."/>
            <person name="Jogler C."/>
        </authorList>
    </citation>
    <scope>NUCLEOTIDE SEQUENCE [LARGE SCALE GENOMIC DNA]</scope>
    <source>
        <strain evidence="12 13">IG16b</strain>
    </source>
</reference>
<evidence type="ECO:0000256" key="4">
    <source>
        <dbReference type="ARBA" id="ARBA00022670"/>
    </source>
</evidence>
<dbReference type="SUPFAM" id="SSF82171">
    <property type="entry name" value="DPP6 N-terminal domain-like"/>
    <property type="match status" value="1"/>
</dbReference>
<dbReference type="PANTHER" id="PTHR43253">
    <property type="entry name" value="TRICORN PROTEASE HOMOLOG 2-RELATED"/>
    <property type="match status" value="1"/>
</dbReference>
<dbReference type="SMART" id="SM00245">
    <property type="entry name" value="TSPc"/>
    <property type="match status" value="1"/>
</dbReference>
<evidence type="ECO:0000256" key="7">
    <source>
        <dbReference type="PIRNR" id="PIRNR036421"/>
    </source>
</evidence>
<evidence type="ECO:0000256" key="1">
    <source>
        <dbReference type="ARBA" id="ARBA00004496"/>
    </source>
</evidence>
<keyword evidence="10" id="KW-0732">Signal</keyword>
<feature type="chain" id="PRO_5009105103" description="Tricorn protease homolog" evidence="10">
    <location>
        <begin position="30"/>
        <end position="1060"/>
    </location>
</feature>
<dbReference type="OrthoDB" id="9758793at2"/>
<dbReference type="PANTHER" id="PTHR43253:SF1">
    <property type="entry name" value="TRICORN PROTEASE HOMOLOG 2-RELATED"/>
    <property type="match status" value="1"/>
</dbReference>
<keyword evidence="13" id="KW-1185">Reference proteome</keyword>
<dbReference type="InterPro" id="IPR028204">
    <property type="entry name" value="Tricorn_C1"/>
</dbReference>
<gene>
    <name evidence="12" type="ORF">Verru16b_00697</name>
</gene>
<feature type="domain" description="Tail specific protease" evidence="11">
    <location>
        <begin position="840"/>
        <end position="1032"/>
    </location>
</feature>
<dbReference type="EMBL" id="CP016094">
    <property type="protein sequence ID" value="AOS43645.1"/>
    <property type="molecule type" value="Genomic_DNA"/>
</dbReference>
<evidence type="ECO:0000313" key="12">
    <source>
        <dbReference type="EMBL" id="AOS43645.1"/>
    </source>
</evidence>
<feature type="signal peptide" evidence="10">
    <location>
        <begin position="1"/>
        <end position="29"/>
    </location>
</feature>
<dbReference type="InterPro" id="IPR005151">
    <property type="entry name" value="Tail-specific_protease"/>
</dbReference>
<dbReference type="GO" id="GO:0005737">
    <property type="term" value="C:cytoplasm"/>
    <property type="evidence" value="ECO:0007669"/>
    <property type="project" value="UniProtKB-SubCell"/>
</dbReference>
<dbReference type="GO" id="GO:0008236">
    <property type="term" value="F:serine-type peptidase activity"/>
    <property type="evidence" value="ECO:0007669"/>
    <property type="project" value="UniProtKB-UniRule"/>
</dbReference>
<evidence type="ECO:0000256" key="6">
    <source>
        <dbReference type="ARBA" id="ARBA00022825"/>
    </source>
</evidence>
<dbReference type="SUPFAM" id="SSF52096">
    <property type="entry name" value="ClpP/crotonase"/>
    <property type="match status" value="1"/>
</dbReference>
<dbReference type="Proteomes" id="UP000095228">
    <property type="component" value="Chromosome"/>
</dbReference>
<keyword evidence="4 7" id="KW-0645">Protease</keyword>
<feature type="active site" description="Nucleophile" evidence="8">
    <location>
        <position position="964"/>
    </location>
</feature>
<dbReference type="SUPFAM" id="SSF69304">
    <property type="entry name" value="Tricorn protease N-terminal domain"/>
    <property type="match status" value="1"/>
</dbReference>
<dbReference type="InterPro" id="IPR029045">
    <property type="entry name" value="ClpP/crotonase-like_dom_sf"/>
</dbReference>
<feature type="site" description="Transition state stabilizer; via amide nitrogen" evidence="9">
    <location>
        <position position="965"/>
    </location>
</feature>
<evidence type="ECO:0000313" key="13">
    <source>
        <dbReference type="Proteomes" id="UP000095228"/>
    </source>
</evidence>
<protein>
    <recommendedName>
        <fullName evidence="7">Tricorn protease homolog</fullName>
        <ecNumber evidence="7">3.4.21.-</ecNumber>
    </recommendedName>
</protein>
<dbReference type="InterPro" id="IPR012393">
    <property type="entry name" value="Tricorn_protease"/>
</dbReference>
<evidence type="ECO:0000256" key="10">
    <source>
        <dbReference type="SAM" id="SignalP"/>
    </source>
</evidence>
<dbReference type="SUPFAM" id="SSF50156">
    <property type="entry name" value="PDZ domain-like"/>
    <property type="match status" value="1"/>
</dbReference>
<dbReference type="Gene3D" id="2.120.10.30">
    <property type="entry name" value="TolB, C-terminal domain"/>
    <property type="match status" value="2"/>
</dbReference>
<dbReference type="Gene3D" id="2.120.10.60">
    <property type="entry name" value="Tricorn protease N-terminal domain"/>
    <property type="match status" value="1"/>
</dbReference>
<dbReference type="Gene3D" id="3.90.226.10">
    <property type="entry name" value="2-enoyl-CoA Hydratase, Chain A, domain 1"/>
    <property type="match status" value="1"/>
</dbReference>
<evidence type="ECO:0000256" key="5">
    <source>
        <dbReference type="ARBA" id="ARBA00022801"/>
    </source>
</evidence>
<dbReference type="InterPro" id="IPR036034">
    <property type="entry name" value="PDZ_sf"/>
</dbReference>
<keyword evidence="3 7" id="KW-0963">Cytoplasm</keyword>
<dbReference type="EC" id="3.4.21.-" evidence="7"/>
<sequence>MRPPLPGTARRLRRFAFTAWLSACTLAIAGATTEPLWLRYPAVSPDGTTIAFSYAGRLWRVAATGGEASPLTDAGDYATHPVWSPDGTQLAVALKRRGNTDVHLLPAAGGESRRLTHHAAADLPAAFSPDGATIYFASPRLGTPHSVLAGTAAHTDQLYAVPATGGRNRLVLPTPALNVSVDATGGRFLYESRPIYENEWRKGAVSDGTHDVWLFDRATATHRRLTSFRGEDREPVWDPASIGYYYLSERNRATNLWHAGLEPGATPTEVTHHTGGTVRFPSVARDGSLVYGHEGEVWRLAAGATEPTRVAITLPAGVITSQPAPVDAGKYLSEITASADGRRVALVARGEVFVLATDTGRLTRITRTAGHEQHVRFSPDGTTLYYASERDGDMDLFAADLGQSDEIKPVERKLVDTTGDLLYPRPSPDGRSLAYLADRSTLRVRDLATGATVDAMPAGGLYSYVDEDVTFTWSPDSRFLAASGGSIVANQDIVLLDATGRSAPRDVTRSGFPDSDPQFSSDGQSVFWVSERAGLRQADAHGGQGDVFRAYLTREAFDATRHAAPAAPPVAGWQPQLAGIERRTQRITPASSLLVFHAPASGDEVLFTIETDMAGRITGRTVAREGGKLREVFTRPAPADGYAVDAGSRHVYLLGDGRVDRIELATGETKAFALDLSLEVDSRAELTAWFERFWRLTKFKFYEPTLHGRDWDALRRHYARFLPHVDAWEDFAEMMSELAGELNASHMGCYYLKEDPAADKTASLGLYFDDTYTGAGARVTAILPGGPADLAANPCPPGTLLLAINDQPITAETDLEALLNGLVDQPVRLRLQTAVGAPETEATIVAIAQNAAQDLAYDRWIDERRAMVDRLSGGRLGYVHISAMDLPNYQQVYSDVVGDLGRKEALIVDIRYNKGGNIHDELVALFTGRDIASFTTRAGENIARIPTARWTKPTALLQNAAAYSDGSIFPHLYQRLQLGPLVGDRVPGTGTAVWWMYVMNGSLKWGVPQLGAKDNLSGWFENDEIVPDVLVTNDPAALAAGRDPQLEATVAALLQKLPQP</sequence>
<dbReference type="InterPro" id="IPR011042">
    <property type="entry name" value="6-blade_b-propeller_TolB-like"/>
</dbReference>
<keyword evidence="6 7" id="KW-0720">Serine protease</keyword>
<keyword evidence="5 7" id="KW-0378">Hydrolase</keyword>
<dbReference type="Pfam" id="PF26550">
    <property type="entry name" value="Tricorn_2nd"/>
    <property type="match status" value="1"/>
</dbReference>
<proteinExistence type="inferred from homology"/>